<protein>
    <submittedName>
        <fullName evidence="2">Prepilin-type N-terminal cleavage/methylation domain-containing protein</fullName>
    </submittedName>
</protein>
<proteinExistence type="predicted"/>
<gene>
    <name evidence="2" type="ORF">HW242_06060</name>
</gene>
<dbReference type="GO" id="GO:0015628">
    <property type="term" value="P:protein secretion by the type II secretion system"/>
    <property type="evidence" value="ECO:0007669"/>
    <property type="project" value="InterPro"/>
</dbReference>
<keyword evidence="1" id="KW-0488">Methylation</keyword>
<accession>A0A7M1MHL2</accession>
<evidence type="ECO:0000313" key="2">
    <source>
        <dbReference type="EMBL" id="QOR00438.1"/>
    </source>
</evidence>
<evidence type="ECO:0000256" key="1">
    <source>
        <dbReference type="ARBA" id="ARBA00022481"/>
    </source>
</evidence>
<dbReference type="EMBL" id="CP063088">
    <property type="protein sequence ID" value="QOR00438.1"/>
    <property type="molecule type" value="Genomic_DNA"/>
</dbReference>
<dbReference type="SUPFAM" id="SSF54523">
    <property type="entry name" value="Pili subunits"/>
    <property type="match status" value="1"/>
</dbReference>
<sequence>MMKKAFTIIELVFVVIILGVLAAVALPKFSASKDEASTAQALGNLKTFINDVSSYVLKNESLSSIALMSNVANIKNEDLSNLQNSTKELDFSVGNDEQCFKVLFVDKESILLLALMVDNAQKSKVQNIADLKNQALKDPKNQSIKTQLDEALNAFSQSEFASTSKSKACQSLIHSKTFKDLATRVYFLSGS</sequence>
<dbReference type="PRINTS" id="PR00813">
    <property type="entry name" value="BCTERIALGSPG"/>
</dbReference>
<dbReference type="AlphaFoldDB" id="A0A7M1MHL2"/>
<reference evidence="2 3" key="1">
    <citation type="submission" date="2020-10" db="EMBL/GenBank/DDBJ databases">
        <title>Campylobacter and Helicobacter PacBio genomes.</title>
        <authorList>
            <person name="Lane C."/>
        </authorList>
    </citation>
    <scope>NUCLEOTIDE SEQUENCE [LARGE SCALE GENOMIC DNA]</scope>
    <source>
        <strain evidence="2 3">2014D-0218</strain>
    </source>
</reference>
<name>A0A7M1MHL2_CAMLA</name>
<dbReference type="NCBIfam" id="TIGR02532">
    <property type="entry name" value="IV_pilin_GFxxxE"/>
    <property type="match status" value="1"/>
</dbReference>
<dbReference type="InterPro" id="IPR012902">
    <property type="entry name" value="N_methyl_site"/>
</dbReference>
<dbReference type="GO" id="GO:0015627">
    <property type="term" value="C:type II protein secretion system complex"/>
    <property type="evidence" value="ECO:0007669"/>
    <property type="project" value="InterPro"/>
</dbReference>
<dbReference type="InterPro" id="IPR000983">
    <property type="entry name" value="Bac_GSPG_pilin"/>
</dbReference>
<dbReference type="Proteomes" id="UP000594890">
    <property type="component" value="Chromosome"/>
</dbReference>
<dbReference type="InterPro" id="IPR045584">
    <property type="entry name" value="Pilin-like"/>
</dbReference>
<dbReference type="Gene3D" id="3.30.700.10">
    <property type="entry name" value="Glycoprotein, Type 4 Pilin"/>
    <property type="match status" value="1"/>
</dbReference>
<organism evidence="2 3">
    <name type="scientific">Campylobacter lari</name>
    <dbReference type="NCBI Taxonomy" id="201"/>
    <lineage>
        <taxon>Bacteria</taxon>
        <taxon>Pseudomonadati</taxon>
        <taxon>Campylobacterota</taxon>
        <taxon>Epsilonproteobacteria</taxon>
        <taxon>Campylobacterales</taxon>
        <taxon>Campylobacteraceae</taxon>
        <taxon>Campylobacter</taxon>
    </lineage>
</organism>
<evidence type="ECO:0000313" key="3">
    <source>
        <dbReference type="Proteomes" id="UP000594890"/>
    </source>
</evidence>